<dbReference type="FunFam" id="3.90.960.10:FF:000005">
    <property type="entry name" value="Putative prolyl-tRNA synthetase"/>
    <property type="match status" value="1"/>
</dbReference>
<dbReference type="AlphaFoldDB" id="A0A2P6TK53"/>
<reference evidence="3 4" key="1">
    <citation type="journal article" date="2018" name="Plant J.">
        <title>Genome sequences of Chlorella sorokiniana UTEX 1602 and Micractinium conductrix SAG 241.80: implications to maltose excretion by a green alga.</title>
        <authorList>
            <person name="Arriola M.B."/>
            <person name="Velmurugan N."/>
            <person name="Zhang Y."/>
            <person name="Plunkett M.H."/>
            <person name="Hondzo H."/>
            <person name="Barney B.M."/>
        </authorList>
    </citation>
    <scope>NUCLEOTIDE SEQUENCE [LARGE SCALE GENOMIC DNA]</scope>
    <source>
        <strain evidence="4">UTEX 1602</strain>
    </source>
</reference>
<dbReference type="PANTHER" id="PTHR31423:SF3">
    <property type="entry name" value="PROLYL-TRNA SYNTHETASE ASSOCIATED DOMAIN-CONTAINING PROTEIN 1-RELATED"/>
    <property type="match status" value="1"/>
</dbReference>
<evidence type="ECO:0000256" key="1">
    <source>
        <dbReference type="ARBA" id="ARBA00010201"/>
    </source>
</evidence>
<organism evidence="3 4">
    <name type="scientific">Chlorella sorokiniana</name>
    <name type="common">Freshwater green alga</name>
    <dbReference type="NCBI Taxonomy" id="3076"/>
    <lineage>
        <taxon>Eukaryota</taxon>
        <taxon>Viridiplantae</taxon>
        <taxon>Chlorophyta</taxon>
        <taxon>core chlorophytes</taxon>
        <taxon>Trebouxiophyceae</taxon>
        <taxon>Chlorellales</taxon>
        <taxon>Chlorellaceae</taxon>
        <taxon>Chlorella clade</taxon>
        <taxon>Chlorella</taxon>
    </lineage>
</organism>
<dbReference type="InterPro" id="IPR007214">
    <property type="entry name" value="YbaK/aa-tRNA-synth-assoc-dom"/>
</dbReference>
<dbReference type="SUPFAM" id="SSF55826">
    <property type="entry name" value="YbaK/ProRS associated domain"/>
    <property type="match status" value="1"/>
</dbReference>
<comment type="similarity">
    <text evidence="1">Belongs to the PRORSD1 family.</text>
</comment>
<dbReference type="Pfam" id="PF04073">
    <property type="entry name" value="tRNA_edit"/>
    <property type="match status" value="1"/>
</dbReference>
<comment type="caution">
    <text evidence="3">The sequence shown here is derived from an EMBL/GenBank/DDBJ whole genome shotgun (WGS) entry which is preliminary data.</text>
</comment>
<dbReference type="GO" id="GO:0002161">
    <property type="term" value="F:aminoacyl-tRNA deacylase activity"/>
    <property type="evidence" value="ECO:0007669"/>
    <property type="project" value="InterPro"/>
</dbReference>
<dbReference type="OrthoDB" id="424586at2759"/>
<dbReference type="Proteomes" id="UP000239899">
    <property type="component" value="Unassembled WGS sequence"/>
</dbReference>
<dbReference type="PANTHER" id="PTHR31423">
    <property type="entry name" value="YBAK DOMAIN-CONTAINING PROTEIN"/>
    <property type="match status" value="1"/>
</dbReference>
<dbReference type="Gene3D" id="3.90.960.10">
    <property type="entry name" value="YbaK/aminoacyl-tRNA synthetase-associated domain"/>
    <property type="match status" value="1"/>
</dbReference>
<evidence type="ECO:0000313" key="4">
    <source>
        <dbReference type="Proteomes" id="UP000239899"/>
    </source>
</evidence>
<keyword evidence="4" id="KW-1185">Reference proteome</keyword>
<accession>A0A2P6TK53</accession>
<evidence type="ECO:0000313" key="3">
    <source>
        <dbReference type="EMBL" id="PRW44459.1"/>
    </source>
</evidence>
<dbReference type="GO" id="GO:0004812">
    <property type="term" value="F:aminoacyl-tRNA ligase activity"/>
    <property type="evidence" value="ECO:0007669"/>
    <property type="project" value="UniProtKB-KW"/>
</dbReference>
<name>A0A2P6TK53_CHLSO</name>
<sequence length="336" mass="34319">MAALDQQALLAKLQQLNIAHENHAHGAVMTCDAQAQALAGVDGVVTKNLFLKDKKGRLYIITAAADTKVDLKLLSLRLGCGKGGLRMAPDDLLTGVLQVPLGSVTPLAVAQPSAAGVALLLDSLLQQQPRICVHPLDNRTTTVLSPEGLEAFLRSLGREPVSLGREPVWVDLEAEPAITKDNPPDLKPIADATAVLAPDEKGPAAVAKGETTVAKHTKAELKVEAAIAAGKAPLPTAAAAKPAAAAAKPAAAAAAGPRAARTPKADDVLRVTEDLVTKIATSLMGAEAAAAADPDKLRQLKADVAMELNALRNTAYAGGFAAAKGAMQAAASGLFA</sequence>
<dbReference type="InterPro" id="IPR040285">
    <property type="entry name" value="ProX/PRXD1"/>
</dbReference>
<evidence type="ECO:0000259" key="2">
    <source>
        <dbReference type="Pfam" id="PF04073"/>
    </source>
</evidence>
<feature type="domain" description="YbaK/aminoacyl-tRNA synthetase-associated" evidence="2">
    <location>
        <begin position="25"/>
        <end position="151"/>
    </location>
</feature>
<protein>
    <submittedName>
        <fullName evidence="3">Prolyl-tRNA synthetase associated domain-containing 1</fullName>
    </submittedName>
</protein>
<gene>
    <name evidence="3" type="ORF">C2E21_6605</name>
</gene>
<proteinExistence type="inferred from homology"/>
<dbReference type="EMBL" id="LHPG02000013">
    <property type="protein sequence ID" value="PRW44459.1"/>
    <property type="molecule type" value="Genomic_DNA"/>
</dbReference>
<dbReference type="InterPro" id="IPR036754">
    <property type="entry name" value="YbaK/aa-tRNA-synt-asso_dom_sf"/>
</dbReference>